<evidence type="ECO:0000313" key="3">
    <source>
        <dbReference type="Proteomes" id="UP001206925"/>
    </source>
</evidence>
<feature type="non-terminal residue" evidence="2">
    <location>
        <position position="130"/>
    </location>
</feature>
<evidence type="ECO:0000313" key="2">
    <source>
        <dbReference type="EMBL" id="KAI7740361.1"/>
    </source>
</evidence>
<feature type="chain" id="PRO_5042281364" description="Secreted protein" evidence="1">
    <location>
        <begin position="20"/>
        <end position="130"/>
    </location>
</feature>
<reference evidence="2" key="1">
    <citation type="submission" date="2022-06" db="EMBL/GenBank/DDBJ databases">
        <title>Uncovering the hologenomic basis of an extraordinary plant invasion.</title>
        <authorList>
            <person name="Bieker V.C."/>
            <person name="Martin M.D."/>
            <person name="Gilbert T."/>
            <person name="Hodgins K."/>
            <person name="Battlay P."/>
            <person name="Petersen B."/>
            <person name="Wilson J."/>
        </authorList>
    </citation>
    <scope>NUCLEOTIDE SEQUENCE</scope>
    <source>
        <strain evidence="2">AA19_3_7</strain>
        <tissue evidence="2">Leaf</tissue>
    </source>
</reference>
<feature type="signal peptide" evidence="1">
    <location>
        <begin position="1"/>
        <end position="19"/>
    </location>
</feature>
<dbReference type="AlphaFoldDB" id="A0AAD5CH25"/>
<keyword evidence="3" id="KW-1185">Reference proteome</keyword>
<dbReference type="EMBL" id="JAMZMK010008454">
    <property type="protein sequence ID" value="KAI7740361.1"/>
    <property type="molecule type" value="Genomic_DNA"/>
</dbReference>
<protein>
    <recommendedName>
        <fullName evidence="4">Secreted protein</fullName>
    </recommendedName>
</protein>
<organism evidence="2 3">
    <name type="scientific">Ambrosia artemisiifolia</name>
    <name type="common">Common ragweed</name>
    <dbReference type="NCBI Taxonomy" id="4212"/>
    <lineage>
        <taxon>Eukaryota</taxon>
        <taxon>Viridiplantae</taxon>
        <taxon>Streptophyta</taxon>
        <taxon>Embryophyta</taxon>
        <taxon>Tracheophyta</taxon>
        <taxon>Spermatophyta</taxon>
        <taxon>Magnoliopsida</taxon>
        <taxon>eudicotyledons</taxon>
        <taxon>Gunneridae</taxon>
        <taxon>Pentapetalae</taxon>
        <taxon>asterids</taxon>
        <taxon>campanulids</taxon>
        <taxon>Asterales</taxon>
        <taxon>Asteraceae</taxon>
        <taxon>Asteroideae</taxon>
        <taxon>Heliantheae alliance</taxon>
        <taxon>Heliantheae</taxon>
        <taxon>Ambrosia</taxon>
    </lineage>
</organism>
<sequence length="130" mass="14483">MGRIRAWLLGLMCSPAAVATVVRSQILIEPASWLPSPPAPPTTTTLDVVTATKMSKSENEELLKCYLLLLSSASHHRCRCASEQLPVPSVARAIFADHLWWFQLCIEFAFSRVAPTLVLYEEVEEGQEEQ</sequence>
<gene>
    <name evidence="2" type="ORF">M8C21_009434</name>
</gene>
<comment type="caution">
    <text evidence="2">The sequence shown here is derived from an EMBL/GenBank/DDBJ whole genome shotgun (WGS) entry which is preliminary data.</text>
</comment>
<keyword evidence="1" id="KW-0732">Signal</keyword>
<evidence type="ECO:0000256" key="1">
    <source>
        <dbReference type="SAM" id="SignalP"/>
    </source>
</evidence>
<evidence type="ECO:0008006" key="4">
    <source>
        <dbReference type="Google" id="ProtNLM"/>
    </source>
</evidence>
<proteinExistence type="predicted"/>
<dbReference type="Proteomes" id="UP001206925">
    <property type="component" value="Unassembled WGS sequence"/>
</dbReference>
<name>A0AAD5CH25_AMBAR</name>
<accession>A0AAD5CH25</accession>